<dbReference type="InterPro" id="IPR029044">
    <property type="entry name" value="Nucleotide-diphossugar_trans"/>
</dbReference>
<keyword evidence="2 5" id="KW-0328">Glycosyltransferase</keyword>
<evidence type="ECO:0000256" key="3">
    <source>
        <dbReference type="ARBA" id="ARBA00022679"/>
    </source>
</evidence>
<dbReference type="Proteomes" id="UP000320386">
    <property type="component" value="Chromosome"/>
</dbReference>
<dbReference type="EC" id="2.4.-.-" evidence="5"/>
<reference evidence="5 6" key="1">
    <citation type="submission" date="2019-02" db="EMBL/GenBank/DDBJ databases">
        <title>Deep-cultivation of Planctomycetes and their phenomic and genomic characterization uncovers novel biology.</title>
        <authorList>
            <person name="Wiegand S."/>
            <person name="Jogler M."/>
            <person name="Boedeker C."/>
            <person name="Pinto D."/>
            <person name="Vollmers J."/>
            <person name="Rivas-Marin E."/>
            <person name="Kohn T."/>
            <person name="Peeters S.H."/>
            <person name="Heuer A."/>
            <person name="Rast P."/>
            <person name="Oberbeckmann S."/>
            <person name="Bunk B."/>
            <person name="Jeske O."/>
            <person name="Meyerdierks A."/>
            <person name="Storesund J.E."/>
            <person name="Kallscheuer N."/>
            <person name="Luecker S."/>
            <person name="Lage O.M."/>
            <person name="Pohl T."/>
            <person name="Merkel B.J."/>
            <person name="Hornburger P."/>
            <person name="Mueller R.-W."/>
            <person name="Bruemmer F."/>
            <person name="Labrenz M."/>
            <person name="Spormann A.M."/>
            <person name="Op den Camp H."/>
            <person name="Overmann J."/>
            <person name="Amann R."/>
            <person name="Jetten M.S.M."/>
            <person name="Mascher T."/>
            <person name="Medema M.H."/>
            <person name="Devos D.P."/>
            <person name="Kaster A.-K."/>
            <person name="Ovreas L."/>
            <person name="Rohde M."/>
            <person name="Galperin M.Y."/>
            <person name="Jogler C."/>
        </authorList>
    </citation>
    <scope>NUCLEOTIDE SEQUENCE [LARGE SCALE GENOMIC DNA]</scope>
    <source>
        <strain evidence="5 6">Pan265</strain>
    </source>
</reference>
<feature type="domain" description="Glycosyltransferase 2-like" evidence="4">
    <location>
        <begin position="4"/>
        <end position="167"/>
    </location>
</feature>
<evidence type="ECO:0000256" key="2">
    <source>
        <dbReference type="ARBA" id="ARBA00022676"/>
    </source>
</evidence>
<evidence type="ECO:0000259" key="4">
    <source>
        <dbReference type="Pfam" id="PF00535"/>
    </source>
</evidence>
<dbReference type="Pfam" id="PF00535">
    <property type="entry name" value="Glycos_transf_2"/>
    <property type="match status" value="1"/>
</dbReference>
<gene>
    <name evidence="5" type="primary">epsE_3</name>
    <name evidence="5" type="ORF">Pan265_01310</name>
</gene>
<dbReference type="Gene3D" id="3.90.550.10">
    <property type="entry name" value="Spore Coat Polysaccharide Biosynthesis Protein SpsA, Chain A"/>
    <property type="match status" value="1"/>
</dbReference>
<dbReference type="AlphaFoldDB" id="A0A518BTK6"/>
<evidence type="ECO:0000313" key="5">
    <source>
        <dbReference type="EMBL" id="QDU70308.1"/>
    </source>
</evidence>
<accession>A0A518BTK6</accession>
<dbReference type="PANTHER" id="PTHR43685">
    <property type="entry name" value="GLYCOSYLTRANSFERASE"/>
    <property type="match status" value="1"/>
</dbReference>
<dbReference type="OrthoDB" id="9772170at2"/>
<dbReference type="GO" id="GO:0016757">
    <property type="term" value="F:glycosyltransferase activity"/>
    <property type="evidence" value="ECO:0007669"/>
    <property type="project" value="UniProtKB-KW"/>
</dbReference>
<sequence length="301" mass="34226">MNITVLLPVYNAQRYLDAAVSSIRAQTHQSFNLIALDDGSTDHSLDILKQHAREDDRVTVITRENRGLIATLNEMVDHADTEFLARMDADDIATPDRFEQQLNTLRNDNGLVALGTDIRIIDPHDRILTHFKLPRDHDAIDNANLQGGGLNICHPVVMMRTDAVRQVGGYHNDYPHAEDTDIFLRLAEAGKLANLEHVGLHYRVHPQSVGYTHRKQQLQSARKAAIDACTRRNIQPHPSLTNQNTPDEQPASPADIYRRWGWWALRDQHLKTARHYALKATRHDPLSRESWRLLACALRGH</sequence>
<keyword evidence="3 5" id="KW-0808">Transferase</keyword>
<protein>
    <submittedName>
        <fullName evidence="5">Glycosyltransferase EpsE</fullName>
        <ecNumber evidence="5">2.4.-.-</ecNumber>
    </submittedName>
</protein>
<dbReference type="SUPFAM" id="SSF53448">
    <property type="entry name" value="Nucleotide-diphospho-sugar transferases"/>
    <property type="match status" value="1"/>
</dbReference>
<name>A0A518BTK6_9BACT</name>
<comment type="similarity">
    <text evidence="1">Belongs to the glycosyltransferase 2 family.</text>
</comment>
<proteinExistence type="inferred from homology"/>
<dbReference type="EMBL" id="CP036280">
    <property type="protein sequence ID" value="QDU70308.1"/>
    <property type="molecule type" value="Genomic_DNA"/>
</dbReference>
<dbReference type="PANTHER" id="PTHR43685:SF5">
    <property type="entry name" value="GLYCOSYLTRANSFERASE EPSE-RELATED"/>
    <property type="match status" value="1"/>
</dbReference>
<dbReference type="RefSeq" id="WP_145444346.1">
    <property type="nucleotide sequence ID" value="NZ_CP036280.1"/>
</dbReference>
<keyword evidence="6" id="KW-1185">Reference proteome</keyword>
<organism evidence="5 6">
    <name type="scientific">Mucisphaera calidilacus</name>
    <dbReference type="NCBI Taxonomy" id="2527982"/>
    <lineage>
        <taxon>Bacteria</taxon>
        <taxon>Pseudomonadati</taxon>
        <taxon>Planctomycetota</taxon>
        <taxon>Phycisphaerae</taxon>
        <taxon>Phycisphaerales</taxon>
        <taxon>Phycisphaeraceae</taxon>
        <taxon>Mucisphaera</taxon>
    </lineage>
</organism>
<dbReference type="KEGG" id="mcad:Pan265_01310"/>
<dbReference type="InterPro" id="IPR050834">
    <property type="entry name" value="Glycosyltransf_2"/>
</dbReference>
<dbReference type="InterPro" id="IPR001173">
    <property type="entry name" value="Glyco_trans_2-like"/>
</dbReference>
<evidence type="ECO:0000256" key="1">
    <source>
        <dbReference type="ARBA" id="ARBA00006739"/>
    </source>
</evidence>
<evidence type="ECO:0000313" key="6">
    <source>
        <dbReference type="Proteomes" id="UP000320386"/>
    </source>
</evidence>